<evidence type="ECO:0000259" key="9">
    <source>
        <dbReference type="Pfam" id="PF00694"/>
    </source>
</evidence>
<protein>
    <recommendedName>
        <fullName evidence="2">aconitate hydratase</fullName>
        <ecNumber evidence="2">4.2.1.3</ecNumber>
    </recommendedName>
</protein>
<proteinExistence type="predicted"/>
<dbReference type="InterPro" id="IPR001030">
    <property type="entry name" value="Acoase/IPM_deHydtase_lsu_aba"/>
</dbReference>
<dbReference type="InterPro" id="IPR000573">
    <property type="entry name" value="AconitaseA/IPMdHydase_ssu_swvl"/>
</dbReference>
<keyword evidence="11" id="KW-1185">Reference proteome</keyword>
<evidence type="ECO:0000256" key="1">
    <source>
        <dbReference type="ARBA" id="ARBA00011245"/>
    </source>
</evidence>
<evidence type="ECO:0000256" key="5">
    <source>
        <dbReference type="ARBA" id="ARBA00023014"/>
    </source>
</evidence>
<dbReference type="Gene3D" id="3.30.499.10">
    <property type="entry name" value="Aconitase, domain 3"/>
    <property type="match status" value="2"/>
</dbReference>
<dbReference type="NCBIfam" id="TIGR01342">
    <property type="entry name" value="acon_putative"/>
    <property type="match status" value="1"/>
</dbReference>
<dbReference type="PANTHER" id="PTHR43160:SF3">
    <property type="entry name" value="ACONITATE HYDRATASE, MITOCHONDRIAL"/>
    <property type="match status" value="1"/>
</dbReference>
<dbReference type="EMBL" id="BOQT01000003">
    <property type="protein sequence ID" value="GIN20142.1"/>
    <property type="molecule type" value="Genomic_DNA"/>
</dbReference>
<dbReference type="SUPFAM" id="SSF53732">
    <property type="entry name" value="Aconitase iron-sulfur domain"/>
    <property type="match status" value="1"/>
</dbReference>
<dbReference type="Pfam" id="PF00694">
    <property type="entry name" value="Aconitase_C"/>
    <property type="match status" value="1"/>
</dbReference>
<dbReference type="Pfam" id="PF00330">
    <property type="entry name" value="Aconitase"/>
    <property type="match status" value="1"/>
</dbReference>
<dbReference type="InterPro" id="IPR050926">
    <property type="entry name" value="Aconitase/IPM_isomerase"/>
</dbReference>
<dbReference type="InterPro" id="IPR006250">
    <property type="entry name" value="Aconitase_put"/>
</dbReference>
<keyword evidence="4" id="KW-0408">Iron</keyword>
<feature type="domain" description="Aconitase A/isopropylmalate dehydratase small subunit swivel" evidence="9">
    <location>
        <begin position="528"/>
        <end position="581"/>
    </location>
</feature>
<reference evidence="10 11" key="1">
    <citation type="submission" date="2021-03" db="EMBL/GenBank/DDBJ databases">
        <title>Antimicrobial resistance genes in bacteria isolated from Japanese honey, and their potential for conferring macrolide and lincosamide resistance in the American foulbrood pathogen Paenibacillus larvae.</title>
        <authorList>
            <person name="Okamoto M."/>
            <person name="Kumagai M."/>
            <person name="Kanamori H."/>
            <person name="Takamatsu D."/>
        </authorList>
    </citation>
    <scope>NUCLEOTIDE SEQUENCE [LARGE SCALE GENOMIC DNA]</scope>
    <source>
        <strain evidence="10 11">J1TS3</strain>
    </source>
</reference>
<dbReference type="RefSeq" id="WP_018705711.1">
    <property type="nucleotide sequence ID" value="NZ_BOQT01000003.1"/>
</dbReference>
<feature type="domain" description="Aconitase/3-isopropylmalate dehydratase large subunit alpha/beta/alpha" evidence="8">
    <location>
        <begin position="7"/>
        <end position="286"/>
    </location>
</feature>
<comment type="subunit">
    <text evidence="1">Monomer.</text>
</comment>
<keyword evidence="3" id="KW-0479">Metal-binding</keyword>
<dbReference type="InterPro" id="IPR036008">
    <property type="entry name" value="Aconitase_4Fe-4S_dom"/>
</dbReference>
<dbReference type="PANTHER" id="PTHR43160">
    <property type="entry name" value="ACONITATE HYDRATASE B"/>
    <property type="match status" value="1"/>
</dbReference>
<dbReference type="NCBIfam" id="NF005558">
    <property type="entry name" value="PRK07229.1"/>
    <property type="match status" value="1"/>
</dbReference>
<dbReference type="InterPro" id="IPR015928">
    <property type="entry name" value="Aconitase/3IPM_dehydase_swvl"/>
</dbReference>
<name>A0ABQ4K319_9BACI</name>
<evidence type="ECO:0000256" key="4">
    <source>
        <dbReference type="ARBA" id="ARBA00023004"/>
    </source>
</evidence>
<evidence type="ECO:0000256" key="6">
    <source>
        <dbReference type="ARBA" id="ARBA00023501"/>
    </source>
</evidence>
<accession>A0ABQ4K319</accession>
<dbReference type="PRINTS" id="PR00415">
    <property type="entry name" value="ACONITASE"/>
</dbReference>
<evidence type="ECO:0000313" key="11">
    <source>
        <dbReference type="Proteomes" id="UP000680279"/>
    </source>
</evidence>
<evidence type="ECO:0000256" key="7">
    <source>
        <dbReference type="SAM" id="MobiDB-lite"/>
    </source>
</evidence>
<evidence type="ECO:0000256" key="3">
    <source>
        <dbReference type="ARBA" id="ARBA00022723"/>
    </source>
</evidence>
<dbReference type="Proteomes" id="UP000680279">
    <property type="component" value="Unassembled WGS sequence"/>
</dbReference>
<comment type="catalytic activity">
    <reaction evidence="6">
        <text>citrate = D-threo-isocitrate</text>
        <dbReference type="Rhea" id="RHEA:10336"/>
        <dbReference type="ChEBI" id="CHEBI:15562"/>
        <dbReference type="ChEBI" id="CHEBI:16947"/>
        <dbReference type="EC" id="4.2.1.3"/>
    </reaction>
</comment>
<evidence type="ECO:0000313" key="10">
    <source>
        <dbReference type="EMBL" id="GIN20142.1"/>
    </source>
</evidence>
<dbReference type="EC" id="4.2.1.3" evidence="2"/>
<evidence type="ECO:0000256" key="2">
    <source>
        <dbReference type="ARBA" id="ARBA00012926"/>
    </source>
</evidence>
<evidence type="ECO:0000259" key="8">
    <source>
        <dbReference type="Pfam" id="PF00330"/>
    </source>
</evidence>
<keyword evidence="5" id="KW-0411">Iron-sulfur</keyword>
<gene>
    <name evidence="10" type="ORF">J1TS3_12760</name>
</gene>
<feature type="region of interest" description="Disordered" evidence="7">
    <location>
        <begin position="413"/>
        <end position="433"/>
    </location>
</feature>
<comment type="caution">
    <text evidence="10">The sequence shown here is derived from an EMBL/GenBank/DDBJ whole genome shotgun (WGS) entry which is preliminary data.</text>
</comment>
<dbReference type="InterPro" id="IPR015931">
    <property type="entry name" value="Acnase/IPM_dHydase_lsu_aba_1/3"/>
</dbReference>
<sequence length="655" mass="71246">MPLNITEKLIESHLVSGEMVPGKEIGLKIDQTLTQDATGTMVMLELEAMGVERAQTEASAQYVDHNIIQVDNKNADDHLFLQSATRRFGLYYSRPGNGVSHPVHMQRLAKPGKTLLGSDSHTCANGCMGMLAMGAGGMDVALAIAGEPIYIKMPKVWGIKLTGELPDWVSAKDIILELLRRHDVKGGVGKVIEYYGPGLEHLSAMDRHVIANMGAELGATGTVFPSDGEIKRFLKEQGREEDWVELVADQGASYDIDEEINLSELEPLIAKPSSPGNVVPVSEMTGTPIYQSYVGSSANPGFRDFAVAAEIVKGKLVASGVSFDINPTSRQMLTDLVKEGHIASLLQAGARLHQAGCNGCIGMGQAPATGRNSLRTTPRNFPGRSGTQEDSVFLCSPETAAASALKGEITDPRTLDMPYPKIKEPKNPTVDTTLLDEPLPHEEAKEIELYKGPNIASIPPMDPLPDEMELPILLKMGDNISTDEILAGGARVLPYRSNLPEISKFAFEIVDKTYYARGMESVVKGGHAIVAGFNYGQGSSREHAALAPRYLGLRVALVKDFARIHWQNLVNFGVLPLTFVNADDYAQIEQGDILQLSDLRNKVKQGNEFTINVKGKNTSIMVTHALSERQVEVMLKGGLINLVKERIREESPFEK</sequence>
<organism evidence="10 11">
    <name type="scientific">Siminovitchia fordii</name>
    <dbReference type="NCBI Taxonomy" id="254759"/>
    <lineage>
        <taxon>Bacteria</taxon>
        <taxon>Bacillati</taxon>
        <taxon>Bacillota</taxon>
        <taxon>Bacilli</taxon>
        <taxon>Bacillales</taxon>
        <taxon>Bacillaceae</taxon>
        <taxon>Siminovitchia</taxon>
    </lineage>
</organism>
<dbReference type="Gene3D" id="3.20.19.10">
    <property type="entry name" value="Aconitase, domain 4"/>
    <property type="match status" value="1"/>
</dbReference>
<dbReference type="SUPFAM" id="SSF52016">
    <property type="entry name" value="LeuD/IlvD-like"/>
    <property type="match status" value="1"/>
</dbReference>